<evidence type="ECO:0008006" key="3">
    <source>
        <dbReference type="Google" id="ProtNLM"/>
    </source>
</evidence>
<dbReference type="GO" id="GO:0034464">
    <property type="term" value="C:BBSome"/>
    <property type="evidence" value="ECO:0007669"/>
    <property type="project" value="InterPro"/>
</dbReference>
<evidence type="ECO:0000313" key="2">
    <source>
        <dbReference type="Proteomes" id="UP001196413"/>
    </source>
</evidence>
<name>A0AAD5QZY6_PARTN</name>
<dbReference type="Proteomes" id="UP001196413">
    <property type="component" value="Unassembled WGS sequence"/>
</dbReference>
<organism evidence="1 2">
    <name type="scientific">Parelaphostrongylus tenuis</name>
    <name type="common">Meningeal worm</name>
    <dbReference type="NCBI Taxonomy" id="148309"/>
    <lineage>
        <taxon>Eukaryota</taxon>
        <taxon>Metazoa</taxon>
        <taxon>Ecdysozoa</taxon>
        <taxon>Nematoda</taxon>
        <taxon>Chromadorea</taxon>
        <taxon>Rhabditida</taxon>
        <taxon>Rhabditina</taxon>
        <taxon>Rhabditomorpha</taxon>
        <taxon>Strongyloidea</taxon>
        <taxon>Metastrongylidae</taxon>
        <taxon>Parelaphostrongylus</taxon>
    </lineage>
</organism>
<sequence length="168" mass="18381">MTDDTQATDTSVDAFDLASVTSFSLNQRILPGCALSARVQPDDHETLVVAGTSNKIMLRNNETTLHISDKIKCLTTAPFGDNYDYIVVGTESQVGKLADLDRMILCGGNCAIWGFDETGRDIYWTVTGVILDTHSPMEPLVSITRTSAYGELSRRASLLPFFPIQTTK</sequence>
<dbReference type="AlphaFoldDB" id="A0AAD5QZY6"/>
<evidence type="ECO:0000313" key="1">
    <source>
        <dbReference type="EMBL" id="KAJ1367045.1"/>
    </source>
</evidence>
<dbReference type="EMBL" id="JAHQIW010005755">
    <property type="protein sequence ID" value="KAJ1367045.1"/>
    <property type="molecule type" value="Genomic_DNA"/>
</dbReference>
<comment type="caution">
    <text evidence="1">The sequence shown here is derived from an EMBL/GenBank/DDBJ whole genome shotgun (WGS) entry which is preliminary data.</text>
</comment>
<reference evidence="1" key="1">
    <citation type="submission" date="2021-06" db="EMBL/GenBank/DDBJ databases">
        <title>Parelaphostrongylus tenuis whole genome reference sequence.</title>
        <authorList>
            <person name="Garwood T.J."/>
            <person name="Larsen P.A."/>
            <person name="Fountain-Jones N.M."/>
            <person name="Garbe J.R."/>
            <person name="Macchietto M.G."/>
            <person name="Kania S.A."/>
            <person name="Gerhold R.W."/>
            <person name="Richards J.E."/>
            <person name="Wolf T.M."/>
        </authorList>
    </citation>
    <scope>NUCLEOTIDE SEQUENCE</scope>
    <source>
        <strain evidence="1">MNPRO001-30</strain>
        <tissue evidence="1">Meninges</tissue>
    </source>
</reference>
<dbReference type="PANTHER" id="PTHR32465:SF0">
    <property type="entry name" value="BARDET-BIEDL SYNDROME 2 PROTEIN"/>
    <property type="match status" value="1"/>
</dbReference>
<dbReference type="PANTHER" id="PTHR32465">
    <property type="entry name" value="BARDET-BIEDL SYNDROME 2 PROTEIN"/>
    <property type="match status" value="1"/>
</dbReference>
<dbReference type="InterPro" id="IPR016616">
    <property type="entry name" value="Bardet-Biedl_syndrome_2_prot"/>
</dbReference>
<dbReference type="GO" id="GO:0036064">
    <property type="term" value="C:ciliary basal body"/>
    <property type="evidence" value="ECO:0007669"/>
    <property type="project" value="TreeGrafter"/>
</dbReference>
<proteinExistence type="predicted"/>
<dbReference type="GO" id="GO:0016020">
    <property type="term" value="C:membrane"/>
    <property type="evidence" value="ECO:0007669"/>
    <property type="project" value="TreeGrafter"/>
</dbReference>
<keyword evidence="2" id="KW-1185">Reference proteome</keyword>
<accession>A0AAD5QZY6</accession>
<dbReference type="GO" id="GO:0031514">
    <property type="term" value="C:motile cilium"/>
    <property type="evidence" value="ECO:0007669"/>
    <property type="project" value="TreeGrafter"/>
</dbReference>
<dbReference type="GO" id="GO:1905515">
    <property type="term" value="P:non-motile cilium assembly"/>
    <property type="evidence" value="ECO:0007669"/>
    <property type="project" value="InterPro"/>
</dbReference>
<dbReference type="GO" id="GO:0043005">
    <property type="term" value="C:neuron projection"/>
    <property type="evidence" value="ECO:0007669"/>
    <property type="project" value="TreeGrafter"/>
</dbReference>
<protein>
    <recommendedName>
        <fullName evidence="3">Ciliary BBSome complex subunit 2 middle region domain-containing protein</fullName>
    </recommendedName>
</protein>
<gene>
    <name evidence="1" type="ORF">KIN20_027885</name>
</gene>